<keyword evidence="1" id="KW-0812">Transmembrane</keyword>
<protein>
    <recommendedName>
        <fullName evidence="4">Periplasmic heavy metal sensor</fullName>
    </recommendedName>
</protein>
<dbReference type="EMBL" id="DF820457">
    <property type="protein sequence ID" value="GAK51517.1"/>
    <property type="molecule type" value="Genomic_DNA"/>
</dbReference>
<sequence length="129" mass="14623">MGKLTIKAVAGVIVVFLLGVATGIIGTGIAVRHGIRELTERAPDTHRNIVMRRLTRELKLTKTQLPQVETIVQSGGQEIRNLLYQSHNEFAAILQRKTTEMKAILTPEQQQQLDRILERLQKRWPPLPQ</sequence>
<reference evidence="2" key="1">
    <citation type="journal article" date="2015" name="PeerJ">
        <title>First genomic representation of candidate bacterial phylum KSB3 points to enhanced environmental sensing as a trigger of wastewater bulking.</title>
        <authorList>
            <person name="Sekiguchi Y."/>
            <person name="Ohashi A."/>
            <person name="Parks D.H."/>
            <person name="Yamauchi T."/>
            <person name="Tyson G.W."/>
            <person name="Hugenholtz P."/>
        </authorList>
    </citation>
    <scope>NUCLEOTIDE SEQUENCE [LARGE SCALE GENOMIC DNA]</scope>
</reference>
<evidence type="ECO:0000313" key="3">
    <source>
        <dbReference type="Proteomes" id="UP000030700"/>
    </source>
</evidence>
<keyword evidence="3" id="KW-1185">Reference proteome</keyword>
<evidence type="ECO:0000313" key="2">
    <source>
        <dbReference type="EMBL" id="GAK51517.1"/>
    </source>
</evidence>
<proteinExistence type="predicted"/>
<dbReference type="HOGENOM" id="CLU_1944472_0_0_0"/>
<gene>
    <name evidence="2" type="ORF">U14_02762</name>
</gene>
<dbReference type="Proteomes" id="UP000030700">
    <property type="component" value="Unassembled WGS sequence"/>
</dbReference>
<accession>A0A081BMA1</accession>
<evidence type="ECO:0008006" key="4">
    <source>
        <dbReference type="Google" id="ProtNLM"/>
    </source>
</evidence>
<keyword evidence="1" id="KW-0472">Membrane</keyword>
<keyword evidence="1" id="KW-1133">Transmembrane helix</keyword>
<organism evidence="2">
    <name type="scientific">Candidatus Moduliflexus flocculans</name>
    <dbReference type="NCBI Taxonomy" id="1499966"/>
    <lineage>
        <taxon>Bacteria</taxon>
        <taxon>Candidatus Moduliflexota</taxon>
        <taxon>Candidatus Moduliflexia</taxon>
        <taxon>Candidatus Moduliflexales</taxon>
        <taxon>Candidatus Moduliflexaceae</taxon>
    </lineage>
</organism>
<name>A0A081BMA1_9BACT</name>
<evidence type="ECO:0000256" key="1">
    <source>
        <dbReference type="SAM" id="Phobius"/>
    </source>
</evidence>
<dbReference type="STRING" id="1499966.U14_02762"/>
<dbReference type="AlphaFoldDB" id="A0A081BMA1"/>
<feature type="transmembrane region" description="Helical" evidence="1">
    <location>
        <begin position="6"/>
        <end position="31"/>
    </location>
</feature>